<comment type="similarity">
    <text evidence="1">Belongs to the membrane fusion protein (MFP) (TC 8.A.1) family.</text>
</comment>
<keyword evidence="5" id="KW-1185">Reference proteome</keyword>
<reference evidence="4 5" key="1">
    <citation type="submission" date="2019-10" db="EMBL/GenBank/DDBJ databases">
        <title>New species of Slilvanegrellaceae.</title>
        <authorList>
            <person name="Pitt A."/>
            <person name="Hahn M.W."/>
        </authorList>
    </citation>
    <scope>NUCLEOTIDE SEQUENCE [LARGE SCALE GENOMIC DNA]</scope>
    <source>
        <strain evidence="4 5">SP-Ram-0.45-NSY-1</strain>
    </source>
</reference>
<dbReference type="SUPFAM" id="SSF111369">
    <property type="entry name" value="HlyD-like secretion proteins"/>
    <property type="match status" value="1"/>
</dbReference>
<evidence type="ECO:0000256" key="2">
    <source>
        <dbReference type="SAM" id="MobiDB-lite"/>
    </source>
</evidence>
<dbReference type="Gene3D" id="2.40.50.100">
    <property type="match status" value="1"/>
</dbReference>
<proteinExistence type="inferred from homology"/>
<dbReference type="PANTHER" id="PTHR30469:SF15">
    <property type="entry name" value="HLYD FAMILY OF SECRETION PROTEINS"/>
    <property type="match status" value="1"/>
</dbReference>
<dbReference type="Proteomes" id="UP000437748">
    <property type="component" value="Unassembled WGS sequence"/>
</dbReference>
<dbReference type="NCBIfam" id="TIGR01730">
    <property type="entry name" value="RND_mfp"/>
    <property type="match status" value="1"/>
</dbReference>
<comment type="caution">
    <text evidence="4">The sequence shown here is derived from an EMBL/GenBank/DDBJ whole genome shotgun (WGS) entry which is preliminary data.</text>
</comment>
<dbReference type="RefSeq" id="WP_153420375.1">
    <property type="nucleotide sequence ID" value="NZ_WFLM01000003.1"/>
</dbReference>
<name>A0A6N6VSW8_9BACT</name>
<dbReference type="Gene3D" id="2.40.30.170">
    <property type="match status" value="1"/>
</dbReference>
<dbReference type="GO" id="GO:0015562">
    <property type="term" value="F:efflux transmembrane transporter activity"/>
    <property type="evidence" value="ECO:0007669"/>
    <property type="project" value="TreeGrafter"/>
</dbReference>
<protein>
    <submittedName>
        <fullName evidence="4">Efflux RND transporter periplasmic adaptor subunit</fullName>
    </submittedName>
</protein>
<gene>
    <name evidence="4" type="ORF">GCL60_08960</name>
</gene>
<dbReference type="InterPro" id="IPR006143">
    <property type="entry name" value="RND_pump_MFP"/>
</dbReference>
<feature type="region of interest" description="Disordered" evidence="2">
    <location>
        <begin position="30"/>
        <end position="76"/>
    </location>
</feature>
<dbReference type="OrthoDB" id="5290347at2"/>
<sequence>MKLTSHFKNKIIFLIFFIAFVSCTKNDKNKASLPEQSINKEEKKEENQKNLIKEKELQPIPSKKEETSTINTSLDSESVPSIPAYIKAENQSSIGFSTSGSITHIYFRSGEEVKQGQILASMEDNQASIDVKTAKIDVSLKKLALDQQEKNTQRMEKQFKSGIVNLATYEKEKNLLESKNLEYQSAQANLAGKEFILKSTKILAPYNGVITKVEKSVGDYVATGTSVFQITQNKNFKLYAQIPITYFNQLKIGMKLEVRNPNTGNKGEAIIKRVVPVVDSVSKTFDIYADVTSFNDKLAPGIFLEIKLKTK</sequence>
<evidence type="ECO:0000256" key="1">
    <source>
        <dbReference type="ARBA" id="ARBA00009477"/>
    </source>
</evidence>
<feature type="domain" description="Multidrug resistance protein MdtA-like barrel-sandwich hybrid" evidence="3">
    <location>
        <begin position="93"/>
        <end position="231"/>
    </location>
</feature>
<dbReference type="Pfam" id="PF25917">
    <property type="entry name" value="BSH_RND"/>
    <property type="match status" value="1"/>
</dbReference>
<dbReference type="GO" id="GO:1990281">
    <property type="term" value="C:efflux pump complex"/>
    <property type="evidence" value="ECO:0007669"/>
    <property type="project" value="TreeGrafter"/>
</dbReference>
<accession>A0A6N6VSW8</accession>
<dbReference type="InterPro" id="IPR058625">
    <property type="entry name" value="MdtA-like_BSH"/>
</dbReference>
<feature type="compositionally biased region" description="Basic and acidic residues" evidence="2">
    <location>
        <begin position="38"/>
        <end position="67"/>
    </location>
</feature>
<evidence type="ECO:0000259" key="3">
    <source>
        <dbReference type="Pfam" id="PF25917"/>
    </source>
</evidence>
<organism evidence="4 5">
    <name type="scientific">Silvanigrella paludirubra</name>
    <dbReference type="NCBI Taxonomy" id="2499159"/>
    <lineage>
        <taxon>Bacteria</taxon>
        <taxon>Pseudomonadati</taxon>
        <taxon>Bdellovibrionota</taxon>
        <taxon>Oligoflexia</taxon>
        <taxon>Silvanigrellales</taxon>
        <taxon>Silvanigrellaceae</taxon>
        <taxon>Silvanigrella</taxon>
    </lineage>
</organism>
<dbReference type="Gene3D" id="1.10.287.470">
    <property type="entry name" value="Helix hairpin bin"/>
    <property type="match status" value="1"/>
</dbReference>
<dbReference type="EMBL" id="WFLM01000003">
    <property type="protein sequence ID" value="KAB8038978.1"/>
    <property type="molecule type" value="Genomic_DNA"/>
</dbReference>
<evidence type="ECO:0000313" key="4">
    <source>
        <dbReference type="EMBL" id="KAB8038978.1"/>
    </source>
</evidence>
<evidence type="ECO:0000313" key="5">
    <source>
        <dbReference type="Proteomes" id="UP000437748"/>
    </source>
</evidence>
<dbReference type="AlphaFoldDB" id="A0A6N6VSW8"/>
<dbReference type="PROSITE" id="PS51257">
    <property type="entry name" value="PROKAR_LIPOPROTEIN"/>
    <property type="match status" value="1"/>
</dbReference>
<dbReference type="PANTHER" id="PTHR30469">
    <property type="entry name" value="MULTIDRUG RESISTANCE PROTEIN MDTA"/>
    <property type="match status" value="1"/>
</dbReference>